<reference evidence="1" key="1">
    <citation type="submission" date="2021-02" db="EMBL/GenBank/DDBJ databases">
        <title>Psilocybe cubensis genome.</title>
        <authorList>
            <person name="Mckernan K.J."/>
            <person name="Crawford S."/>
            <person name="Trippe A."/>
            <person name="Kane L.T."/>
            <person name="Mclaughlin S."/>
        </authorList>
    </citation>
    <scope>NUCLEOTIDE SEQUENCE [LARGE SCALE GENOMIC DNA]</scope>
    <source>
        <strain evidence="1">MGC-MH-2018</strain>
    </source>
</reference>
<comment type="caution">
    <text evidence="1">The sequence shown here is derived from an EMBL/GenBank/DDBJ whole genome shotgun (WGS) entry which is preliminary data.</text>
</comment>
<dbReference type="OrthoDB" id="2587912at2759"/>
<sequence>MIYTSLSLVNPRRFVWIGPDPPHHFSIAIVPQAIPYLFRALSEHTNLTELKLTHINMSSVHTSIRLPVIPSLRSLYLGQAIFLHPFVVASLILDPSLSLEKVHLVDAYRGSIWGLRLRRSDIESYATGFPSQTDFDPGQLGNTSTEMYHHNLSIIRRIVVCEARTERIMGGDRVEENAILI</sequence>
<protein>
    <submittedName>
        <fullName evidence="1">Uncharacterized protein</fullName>
    </submittedName>
</protein>
<name>A0A8H7XXT1_PSICU</name>
<accession>A0A8H7XXT1</accession>
<dbReference type="AlphaFoldDB" id="A0A8H7XXT1"/>
<dbReference type="EMBL" id="JAFIQS010000005">
    <property type="protein sequence ID" value="KAG5168792.1"/>
    <property type="molecule type" value="Genomic_DNA"/>
</dbReference>
<organism evidence="1">
    <name type="scientific">Psilocybe cubensis</name>
    <name type="common">Psychedelic mushroom</name>
    <name type="synonym">Stropharia cubensis</name>
    <dbReference type="NCBI Taxonomy" id="181762"/>
    <lineage>
        <taxon>Eukaryota</taxon>
        <taxon>Fungi</taxon>
        <taxon>Dikarya</taxon>
        <taxon>Basidiomycota</taxon>
        <taxon>Agaricomycotina</taxon>
        <taxon>Agaricomycetes</taxon>
        <taxon>Agaricomycetidae</taxon>
        <taxon>Agaricales</taxon>
        <taxon>Agaricineae</taxon>
        <taxon>Strophariaceae</taxon>
        <taxon>Psilocybe</taxon>
    </lineage>
</organism>
<evidence type="ECO:0000313" key="1">
    <source>
        <dbReference type="EMBL" id="KAG5168792.1"/>
    </source>
</evidence>
<proteinExistence type="predicted"/>
<gene>
    <name evidence="1" type="ORF">JR316_005344</name>
</gene>